<dbReference type="EC" id="2.1.1.72" evidence="1"/>
<evidence type="ECO:0000256" key="4">
    <source>
        <dbReference type="ARBA" id="ARBA00022691"/>
    </source>
</evidence>
<dbReference type="Pfam" id="PF07669">
    <property type="entry name" value="Eco57I"/>
    <property type="match status" value="1"/>
</dbReference>
<dbReference type="PROSITE" id="PS00092">
    <property type="entry name" value="N6_MTASE"/>
    <property type="match status" value="1"/>
</dbReference>
<dbReference type="Gene3D" id="3.40.50.150">
    <property type="entry name" value="Vaccinia Virus protein VP39"/>
    <property type="match status" value="1"/>
</dbReference>
<dbReference type="Pfam" id="PF12950">
    <property type="entry name" value="TaqI_C"/>
    <property type="match status" value="1"/>
</dbReference>
<gene>
    <name evidence="10" type="ORF">MSIBF_A1910019</name>
</gene>
<evidence type="ECO:0000256" key="1">
    <source>
        <dbReference type="ARBA" id="ARBA00011900"/>
    </source>
</evidence>
<name>A0A098EAP8_9ZZZZ</name>
<keyword evidence="3 10" id="KW-0808">Transferase</keyword>
<evidence type="ECO:0000259" key="8">
    <source>
        <dbReference type="Pfam" id="PF07669"/>
    </source>
</evidence>
<organism evidence="10">
    <name type="scientific">groundwater metagenome</name>
    <dbReference type="NCBI Taxonomy" id="717931"/>
    <lineage>
        <taxon>unclassified sequences</taxon>
        <taxon>metagenomes</taxon>
        <taxon>ecological metagenomes</taxon>
    </lineage>
</organism>
<evidence type="ECO:0000256" key="3">
    <source>
        <dbReference type="ARBA" id="ARBA00022679"/>
    </source>
</evidence>
<dbReference type="GO" id="GO:0003677">
    <property type="term" value="F:DNA binding"/>
    <property type="evidence" value="ECO:0007669"/>
    <property type="project" value="UniProtKB-KW"/>
</dbReference>
<evidence type="ECO:0000313" key="10">
    <source>
        <dbReference type="EMBL" id="CEG12080.1"/>
    </source>
</evidence>
<proteinExistence type="predicted"/>
<dbReference type="CDD" id="cd02440">
    <property type="entry name" value="AdoMet_MTases"/>
    <property type="match status" value="1"/>
</dbReference>
<dbReference type="InterPro" id="IPR025931">
    <property type="entry name" value="TaqI_C"/>
</dbReference>
<dbReference type="InterPro" id="IPR050953">
    <property type="entry name" value="N4_N6_ade-DNA_methylase"/>
</dbReference>
<protein>
    <recommendedName>
        <fullName evidence="1">site-specific DNA-methyltransferase (adenine-specific)</fullName>
        <ecNumber evidence="1">2.1.1.72</ecNumber>
    </recommendedName>
</protein>
<dbReference type="GO" id="GO:0032259">
    <property type="term" value="P:methylation"/>
    <property type="evidence" value="ECO:0007669"/>
    <property type="project" value="UniProtKB-KW"/>
</dbReference>
<keyword evidence="2 10" id="KW-0489">Methyltransferase</keyword>
<keyword evidence="5" id="KW-0680">Restriction system</keyword>
<comment type="catalytic activity">
    <reaction evidence="7">
        <text>a 2'-deoxyadenosine in DNA + S-adenosyl-L-methionine = an N(6)-methyl-2'-deoxyadenosine in DNA + S-adenosyl-L-homocysteine + H(+)</text>
        <dbReference type="Rhea" id="RHEA:15197"/>
        <dbReference type="Rhea" id="RHEA-COMP:12418"/>
        <dbReference type="Rhea" id="RHEA-COMP:12419"/>
        <dbReference type="ChEBI" id="CHEBI:15378"/>
        <dbReference type="ChEBI" id="CHEBI:57856"/>
        <dbReference type="ChEBI" id="CHEBI:59789"/>
        <dbReference type="ChEBI" id="CHEBI:90615"/>
        <dbReference type="ChEBI" id="CHEBI:90616"/>
        <dbReference type="EC" id="2.1.1.72"/>
    </reaction>
</comment>
<dbReference type="PANTHER" id="PTHR33841:SF6">
    <property type="entry name" value="TYPE II METHYLTRANSFERASE M.HINDII"/>
    <property type="match status" value="1"/>
</dbReference>
<dbReference type="PANTHER" id="PTHR33841">
    <property type="entry name" value="DNA METHYLTRANSFERASE YEEA-RELATED"/>
    <property type="match status" value="1"/>
</dbReference>
<dbReference type="InterPro" id="IPR029063">
    <property type="entry name" value="SAM-dependent_MTases_sf"/>
</dbReference>
<evidence type="ECO:0000256" key="6">
    <source>
        <dbReference type="ARBA" id="ARBA00023125"/>
    </source>
</evidence>
<dbReference type="GO" id="GO:0009007">
    <property type="term" value="F:site-specific DNA-methyltransferase (adenine-specific) activity"/>
    <property type="evidence" value="ECO:0007669"/>
    <property type="project" value="UniProtKB-EC"/>
</dbReference>
<dbReference type="PRINTS" id="PR00507">
    <property type="entry name" value="N12N6MTFRASE"/>
</dbReference>
<keyword evidence="4" id="KW-0949">S-adenosyl-L-methionine</keyword>
<dbReference type="InterPro" id="IPR023135">
    <property type="entry name" value="N6_DNA_MeTrfase_TaqI_C"/>
</dbReference>
<feature type="domain" description="TaqI-like C-terminal specificity" evidence="9">
    <location>
        <begin position="335"/>
        <end position="456"/>
    </location>
</feature>
<dbReference type="EMBL" id="CCXY01000103">
    <property type="protein sequence ID" value="CEG12080.1"/>
    <property type="molecule type" value="Genomic_DNA"/>
</dbReference>
<evidence type="ECO:0000256" key="5">
    <source>
        <dbReference type="ARBA" id="ARBA00022747"/>
    </source>
</evidence>
<dbReference type="GO" id="GO:0009307">
    <property type="term" value="P:DNA restriction-modification system"/>
    <property type="evidence" value="ECO:0007669"/>
    <property type="project" value="UniProtKB-KW"/>
</dbReference>
<keyword evidence="6" id="KW-0238">DNA-binding</keyword>
<accession>A0A098EAP8</accession>
<dbReference type="AlphaFoldDB" id="A0A098EAP8"/>
<dbReference type="SUPFAM" id="SSF116734">
    <property type="entry name" value="DNA methylase specificity domain"/>
    <property type="match status" value="1"/>
</dbReference>
<evidence type="ECO:0000259" key="9">
    <source>
        <dbReference type="Pfam" id="PF12950"/>
    </source>
</evidence>
<dbReference type="InterPro" id="IPR002052">
    <property type="entry name" value="DNA_methylase_N6_adenine_CS"/>
</dbReference>
<evidence type="ECO:0000256" key="7">
    <source>
        <dbReference type="ARBA" id="ARBA00047942"/>
    </source>
</evidence>
<sequence>MFLTITKMPLGFKCGIEIHQQTDTHKSEILLDTLKSIIKPIKKDKGIFFTPDSVVDFMVGLIDEKILNKKEIYILEPACGMTQFITGIERNRQLLFKRAKKYGVEINKNIIAHIKESTKQDNVEIINDDFLLWQTEISFDVVIGNPPYGIPSLSEHYTIKVDDKTKKIYKKKFTTWYGKYNVYGAFIEKSIQLLKDEGQLIFITPATFMFLDEFKKLRKFLADNGSTEIIYLGENVFPDADVTSVVLKFVKTKKSAHKFSLAEFKNHRILPVKQIAKWKGEIITFETDFTDGLKNISRHRLGDIYEIRISPRTPEIKKNYNIVQSKTIADENFIPILNGRNLKVNEIIYEPLIDLWIPKTKIKTLRGYFNKSHIVVGLGFRGNRQIAAAYDKKAYPWIGDVYHLSRKHNFSVMDMKLSDEEIVAYLNSEVVRKYIMDVFREVTYHLSITQLKQLPVPSNQEELKNLSKLS</sequence>
<reference evidence="10" key="1">
    <citation type="submission" date="2014-09" db="EMBL/GenBank/DDBJ databases">
        <authorList>
            <person name="Probst J Alexander"/>
        </authorList>
    </citation>
    <scope>NUCLEOTIDE SEQUENCE</scope>
</reference>
<feature type="domain" description="Type II methyltransferase M.TaqI-like" evidence="8">
    <location>
        <begin position="88"/>
        <end position="237"/>
    </location>
</feature>
<dbReference type="SUPFAM" id="SSF53335">
    <property type="entry name" value="S-adenosyl-L-methionine-dependent methyltransferases"/>
    <property type="match status" value="1"/>
</dbReference>
<dbReference type="Gene3D" id="3.90.220.10">
    <property type="entry name" value="Adenine-n6-DNA-methyltransferase Taqi, Chain A, domain 2"/>
    <property type="match status" value="1"/>
</dbReference>
<dbReference type="InterPro" id="IPR011639">
    <property type="entry name" value="MethylTrfase_TaqI-like_dom"/>
</dbReference>
<evidence type="ECO:0000256" key="2">
    <source>
        <dbReference type="ARBA" id="ARBA00022603"/>
    </source>
</evidence>